<dbReference type="SUPFAM" id="SSF53335">
    <property type="entry name" value="S-adenosyl-L-methionine-dependent methyltransferases"/>
    <property type="match status" value="1"/>
</dbReference>
<dbReference type="EMBL" id="JXBZ01000005">
    <property type="protein sequence ID" value="KJY49213.1"/>
    <property type="molecule type" value="Genomic_DNA"/>
</dbReference>
<evidence type="ECO:0000313" key="3">
    <source>
        <dbReference type="Proteomes" id="UP000033695"/>
    </source>
</evidence>
<dbReference type="Proteomes" id="UP000033695">
    <property type="component" value="Unassembled WGS sequence"/>
</dbReference>
<dbReference type="Pfam" id="PF05175">
    <property type="entry name" value="MTS"/>
    <property type="match status" value="1"/>
</dbReference>
<evidence type="ECO:0000313" key="2">
    <source>
        <dbReference type="EMBL" id="KJY49213.1"/>
    </source>
</evidence>
<dbReference type="Gene3D" id="3.40.50.150">
    <property type="entry name" value="Vaccinia Virus protein VP39"/>
    <property type="match status" value="1"/>
</dbReference>
<dbReference type="HOGENOM" id="CLU_061983_3_0_9"/>
<name>A0A0F4KT24_9LACO</name>
<evidence type="ECO:0000259" key="1">
    <source>
        <dbReference type="Pfam" id="PF05175"/>
    </source>
</evidence>
<protein>
    <recommendedName>
        <fullName evidence="1">Methyltransferase small domain-containing protein</fullName>
    </recommendedName>
</protein>
<accession>A0A0F4KT24</accession>
<organism evidence="2 3">
    <name type="scientific">Bombilactobacillus mellis</name>
    <dbReference type="NCBI Taxonomy" id="1218508"/>
    <lineage>
        <taxon>Bacteria</taxon>
        <taxon>Bacillati</taxon>
        <taxon>Bacillota</taxon>
        <taxon>Bacilli</taxon>
        <taxon>Lactobacillales</taxon>
        <taxon>Lactobacillaceae</taxon>
        <taxon>Bombilactobacillus</taxon>
    </lineage>
</organism>
<dbReference type="CDD" id="cd02440">
    <property type="entry name" value="AdoMet_MTases"/>
    <property type="match status" value="1"/>
</dbReference>
<dbReference type="AlphaFoldDB" id="A0A0F4KT24"/>
<dbReference type="PANTHER" id="PTHR47739:SF1">
    <property type="entry name" value="TRNA1(VAL) (ADENINE(37)-N6)-METHYLTRANSFERASE"/>
    <property type="match status" value="1"/>
</dbReference>
<dbReference type="PANTHER" id="PTHR47739">
    <property type="entry name" value="TRNA1(VAL) (ADENINE(37)-N6)-METHYLTRANSFERASE"/>
    <property type="match status" value="1"/>
</dbReference>
<reference evidence="2 3" key="1">
    <citation type="submission" date="2014-12" db="EMBL/GenBank/DDBJ databases">
        <title>Comparative genomics of the lactic acid bacteria isolated from the honey bee gut.</title>
        <authorList>
            <person name="Ellegaard K.M."/>
            <person name="Tamarit D."/>
            <person name="Javelind E."/>
            <person name="Olofsson T."/>
            <person name="Andersson S.G."/>
            <person name="Vasquez A."/>
        </authorList>
    </citation>
    <scope>NUCLEOTIDE SEQUENCE [LARGE SCALE GENOMIC DNA]</scope>
    <source>
        <strain evidence="2 3">Hon2</strain>
    </source>
</reference>
<sequence length="240" mass="27237">MTKTLDQVPGFAIDIFQDTKLFRSSIDSVLLANWVYLKPQDQLVDLCSGCGIIGLSLAQKFQVTTTLLEIQEALANLAQESINYNHLEDKVKLINSNINHTLDYLDHDSIDVITCNPPYFSTKSQSKLGQSSSQNIARHELYFSQKLLGQVAQSLLKDNGSLYLVYRPDRLLELSQVLQAYHLPIKELLFIRPHQNDLANLVLIKCRKTRRINGLKVWPELVLYQADGTYTQQLGDFING</sequence>
<dbReference type="GO" id="GO:0008168">
    <property type="term" value="F:methyltransferase activity"/>
    <property type="evidence" value="ECO:0007669"/>
    <property type="project" value="InterPro"/>
</dbReference>
<dbReference type="OrthoDB" id="9777257at2"/>
<keyword evidence="3" id="KW-1185">Reference proteome</keyword>
<gene>
    <name evidence="2" type="ORF">JG29_06670</name>
</gene>
<dbReference type="InterPro" id="IPR007848">
    <property type="entry name" value="Small_mtfrase_dom"/>
</dbReference>
<dbReference type="STRING" id="1218508.JG29_06670"/>
<dbReference type="InterPro" id="IPR029063">
    <property type="entry name" value="SAM-dependent_MTases_sf"/>
</dbReference>
<dbReference type="PATRIC" id="fig|1218508.4.peg.682"/>
<proteinExistence type="predicted"/>
<dbReference type="InterPro" id="IPR050210">
    <property type="entry name" value="tRNA_Adenine-N(6)_MTase"/>
</dbReference>
<comment type="caution">
    <text evidence="2">The sequence shown here is derived from an EMBL/GenBank/DDBJ whole genome shotgun (WGS) entry which is preliminary data.</text>
</comment>
<dbReference type="RefSeq" id="WP_045922517.1">
    <property type="nucleotide sequence ID" value="NZ_JBHTHW010000003.1"/>
</dbReference>
<feature type="domain" description="Methyltransferase small" evidence="1">
    <location>
        <begin position="29"/>
        <end position="167"/>
    </location>
</feature>